<accession>A0A1H6HB85</accession>
<protein>
    <recommendedName>
        <fullName evidence="3">Methyltransferase</fullName>
    </recommendedName>
</protein>
<name>A0A1H6HB85_MAGFU</name>
<dbReference type="AlphaFoldDB" id="A0A1H6HB85"/>
<gene>
    <name evidence="1" type="ORF">SAMN04244559_01230</name>
</gene>
<dbReference type="OrthoDB" id="9968604at2"/>
<sequence>MSGAVVPLRVEIASRAEGYAALATAQMLDRPLCLESPAAAAGWYGIGWWQALAEDIAAEAGGVPVEAVLDCGSAPGLALAALRAGCRFVRLDAGPAALAAVTAIAAALGGKVLPPWPERDQFAAGAGAVGVAGAAGEVGAMVSTLG</sequence>
<evidence type="ECO:0000313" key="2">
    <source>
        <dbReference type="Proteomes" id="UP000182983"/>
    </source>
</evidence>
<evidence type="ECO:0008006" key="3">
    <source>
        <dbReference type="Google" id="ProtNLM"/>
    </source>
</evidence>
<proteinExistence type="predicted"/>
<dbReference type="EMBL" id="FNWO01000004">
    <property type="protein sequence ID" value="SEH32362.1"/>
    <property type="molecule type" value="Genomic_DNA"/>
</dbReference>
<reference evidence="2" key="1">
    <citation type="submission" date="2016-10" db="EMBL/GenBank/DDBJ databases">
        <authorList>
            <person name="Varghese N."/>
            <person name="Submissions S."/>
        </authorList>
    </citation>
    <scope>NUCLEOTIDE SEQUENCE [LARGE SCALE GENOMIC DNA]</scope>
    <source>
        <strain evidence="2">DSM 13234</strain>
    </source>
</reference>
<keyword evidence="2" id="KW-1185">Reference proteome</keyword>
<dbReference type="Proteomes" id="UP000182983">
    <property type="component" value="Unassembled WGS sequence"/>
</dbReference>
<evidence type="ECO:0000313" key="1">
    <source>
        <dbReference type="EMBL" id="SEH32362.1"/>
    </source>
</evidence>
<organism evidence="1 2">
    <name type="scientific">Magnetospirillum fulvum</name>
    <name type="common">Rhodospirillum fulvum</name>
    <dbReference type="NCBI Taxonomy" id="1082"/>
    <lineage>
        <taxon>Bacteria</taxon>
        <taxon>Pseudomonadati</taxon>
        <taxon>Pseudomonadota</taxon>
        <taxon>Alphaproteobacteria</taxon>
        <taxon>Rhodospirillales</taxon>
        <taxon>Rhodospirillaceae</taxon>
        <taxon>Magnetospirillum</taxon>
    </lineage>
</organism>
<dbReference type="RefSeq" id="WP_074766595.1">
    <property type="nucleotide sequence ID" value="NZ_FNWO01000004.1"/>
</dbReference>